<evidence type="ECO:0000256" key="2">
    <source>
        <dbReference type="ARBA" id="ARBA00005887"/>
    </source>
</evidence>
<feature type="transmembrane region" description="Helical" evidence="8">
    <location>
        <begin position="70"/>
        <end position="90"/>
    </location>
</feature>
<evidence type="ECO:0000256" key="9">
    <source>
        <dbReference type="SAM" id="MobiDB-lite"/>
    </source>
</evidence>
<feature type="transmembrane region" description="Helical" evidence="8">
    <location>
        <begin position="42"/>
        <end position="63"/>
    </location>
</feature>
<feature type="transmembrane region" description="Helical" evidence="8">
    <location>
        <begin position="225"/>
        <end position="244"/>
    </location>
</feature>
<evidence type="ECO:0000256" key="7">
    <source>
        <dbReference type="ARBA" id="ARBA00023177"/>
    </source>
</evidence>
<dbReference type="NCBIfam" id="TIGR00836">
    <property type="entry name" value="amt"/>
    <property type="match status" value="1"/>
</dbReference>
<comment type="subcellular location">
    <subcellularLocation>
        <location evidence="8">Cell membrane</location>
        <topology evidence="8">Multi-pass membrane protein</topology>
    </subcellularLocation>
    <subcellularLocation>
        <location evidence="1">Membrane</location>
        <topology evidence="1">Multi-pass membrane protein</topology>
    </subcellularLocation>
</comment>
<evidence type="ECO:0000256" key="3">
    <source>
        <dbReference type="ARBA" id="ARBA00022448"/>
    </source>
</evidence>
<organism evidence="12 13">
    <name type="scientific">Luteolibacter algae</name>
    <dbReference type="NCBI Taxonomy" id="454151"/>
    <lineage>
        <taxon>Bacteria</taxon>
        <taxon>Pseudomonadati</taxon>
        <taxon>Verrucomicrobiota</taxon>
        <taxon>Verrucomicrobiia</taxon>
        <taxon>Verrucomicrobiales</taxon>
        <taxon>Verrucomicrobiaceae</taxon>
        <taxon>Luteolibacter</taxon>
    </lineage>
</organism>
<protein>
    <recommendedName>
        <fullName evidence="8">Ammonium transporter</fullName>
    </recommendedName>
</protein>
<keyword evidence="5 8" id="KW-1133">Transmembrane helix</keyword>
<comment type="caution">
    <text evidence="12">The sequence shown here is derived from an EMBL/GenBank/DDBJ whole genome shotgun (WGS) entry which is preliminary data.</text>
</comment>
<proteinExistence type="inferred from homology"/>
<reference evidence="13" key="1">
    <citation type="journal article" date="2019" name="Int. J. Syst. Evol. Microbiol.">
        <title>The Global Catalogue of Microorganisms (GCM) 10K type strain sequencing project: providing services to taxonomists for standard genome sequencing and annotation.</title>
        <authorList>
            <consortium name="The Broad Institute Genomics Platform"/>
            <consortium name="The Broad Institute Genome Sequencing Center for Infectious Disease"/>
            <person name="Wu L."/>
            <person name="Ma J."/>
        </authorList>
    </citation>
    <scope>NUCLEOTIDE SEQUENCE [LARGE SCALE GENOMIC DNA]</scope>
    <source>
        <strain evidence="13">CGMCC 4.7106</strain>
    </source>
</reference>
<feature type="transmembrane region" description="Helical" evidence="8">
    <location>
        <begin position="127"/>
        <end position="148"/>
    </location>
</feature>
<keyword evidence="10" id="KW-0732">Signal</keyword>
<dbReference type="PROSITE" id="PS01219">
    <property type="entry name" value="AMMONIUM_TRANSP"/>
    <property type="match status" value="1"/>
</dbReference>
<keyword evidence="3 8" id="KW-0813">Transport</keyword>
<dbReference type="EMBL" id="JBHUIT010000002">
    <property type="protein sequence ID" value="MFD2255760.1"/>
    <property type="molecule type" value="Genomic_DNA"/>
</dbReference>
<keyword evidence="6 8" id="KW-0472">Membrane</keyword>
<feature type="transmembrane region" description="Helical" evidence="8">
    <location>
        <begin position="341"/>
        <end position="363"/>
    </location>
</feature>
<name>A0ABW5D7V6_9BACT</name>
<accession>A0ABW5D7V6</accession>
<comment type="similarity">
    <text evidence="2 8">Belongs to the ammonia transporter channel (TC 1.A.11.2) family.</text>
</comment>
<dbReference type="InterPro" id="IPR029020">
    <property type="entry name" value="Ammonium/urea_transptr"/>
</dbReference>
<evidence type="ECO:0000259" key="11">
    <source>
        <dbReference type="Pfam" id="PF00909"/>
    </source>
</evidence>
<feature type="region of interest" description="Disordered" evidence="9">
    <location>
        <begin position="420"/>
        <end position="439"/>
    </location>
</feature>
<dbReference type="PANTHER" id="PTHR43029">
    <property type="entry name" value="AMMONIUM TRANSPORTER MEP2"/>
    <property type="match status" value="1"/>
</dbReference>
<dbReference type="Gene3D" id="1.10.3430.10">
    <property type="entry name" value="Ammonium transporter AmtB like domains"/>
    <property type="match status" value="1"/>
</dbReference>
<evidence type="ECO:0000256" key="1">
    <source>
        <dbReference type="ARBA" id="ARBA00004141"/>
    </source>
</evidence>
<feature type="transmembrane region" description="Helical" evidence="8">
    <location>
        <begin position="155"/>
        <end position="175"/>
    </location>
</feature>
<dbReference type="InterPro" id="IPR018047">
    <property type="entry name" value="Ammonium_transpt_CS"/>
</dbReference>
<dbReference type="SUPFAM" id="SSF111352">
    <property type="entry name" value="Ammonium transporter"/>
    <property type="match status" value="1"/>
</dbReference>
<dbReference type="PANTHER" id="PTHR43029:SF10">
    <property type="entry name" value="AMMONIUM TRANSPORTER MEP2"/>
    <property type="match status" value="1"/>
</dbReference>
<feature type="chain" id="PRO_5046165722" description="Ammonium transporter" evidence="10">
    <location>
        <begin position="27"/>
        <end position="439"/>
    </location>
</feature>
<evidence type="ECO:0000313" key="13">
    <source>
        <dbReference type="Proteomes" id="UP001597375"/>
    </source>
</evidence>
<feature type="signal peptide" evidence="10">
    <location>
        <begin position="1"/>
        <end position="26"/>
    </location>
</feature>
<evidence type="ECO:0000313" key="12">
    <source>
        <dbReference type="EMBL" id="MFD2255760.1"/>
    </source>
</evidence>
<feature type="domain" description="Ammonium transporter AmtB-like" evidence="11">
    <location>
        <begin position="40"/>
        <end position="434"/>
    </location>
</feature>
<keyword evidence="7 8" id="KW-0924">Ammonia transport</keyword>
<sequence length="439" mass="46120">MTPISALKRWILTLSVLAASATSAFSQQDAPAFDTGNTTFMFVSSVLVLLMTLPGLALFYGGLVRSKNVLSILVQCLAMAGVMSLLWVIYGYSFATTDNNSFIGGASKIFLKGITPDSDAGGYPETIYIMFQLTFAIITPALIIGSFAERIKFSAVMIFSIIWFTISYLPIWHMAWNANGFFHRFHVLDFAGGTVVHINAAVAGLIGCIMVGPRKGFQKIPLTPHNVPLVIIGAALLWVGWFGFNAGSELAADGTAGMAMLTTQTSCATAIVVWIIIERIFTKVVTAVGAATGAVAGLVAITPASGTAGIPGALCIGAVSAIVCYFFAIKLKHKVGYDDSLDVFGVHGVGGIVGAVLTGVFCFESMGGSGAYNDSIGMASQVWGQIVSILITIAWSGVAALIAFGAAKYTVGLRTDERSEESGLDQTDHGESAYTDLHG</sequence>
<feature type="transmembrane region" description="Helical" evidence="8">
    <location>
        <begin position="195"/>
        <end position="213"/>
    </location>
</feature>
<feature type="transmembrane region" description="Helical" evidence="8">
    <location>
        <begin position="284"/>
        <end position="302"/>
    </location>
</feature>
<dbReference type="RefSeq" id="WP_386818416.1">
    <property type="nucleotide sequence ID" value="NZ_JBHUIT010000002.1"/>
</dbReference>
<keyword evidence="13" id="KW-1185">Reference proteome</keyword>
<evidence type="ECO:0000256" key="5">
    <source>
        <dbReference type="ARBA" id="ARBA00022989"/>
    </source>
</evidence>
<evidence type="ECO:0000256" key="8">
    <source>
        <dbReference type="RuleBase" id="RU362002"/>
    </source>
</evidence>
<feature type="transmembrane region" description="Helical" evidence="8">
    <location>
        <begin position="383"/>
        <end position="404"/>
    </location>
</feature>
<dbReference type="InterPro" id="IPR024041">
    <property type="entry name" value="NH4_transpt_AmtB-like_dom"/>
</dbReference>
<dbReference type="Pfam" id="PF00909">
    <property type="entry name" value="Ammonium_transp"/>
    <property type="match status" value="1"/>
</dbReference>
<evidence type="ECO:0000256" key="4">
    <source>
        <dbReference type="ARBA" id="ARBA00022692"/>
    </source>
</evidence>
<dbReference type="InterPro" id="IPR001905">
    <property type="entry name" value="Ammonium_transpt"/>
</dbReference>
<keyword evidence="4 8" id="KW-0812">Transmembrane</keyword>
<feature type="transmembrane region" description="Helical" evidence="8">
    <location>
        <begin position="308"/>
        <end position="329"/>
    </location>
</feature>
<gene>
    <name evidence="12" type="ORF">ACFSSA_03645</name>
</gene>
<dbReference type="Proteomes" id="UP001597375">
    <property type="component" value="Unassembled WGS sequence"/>
</dbReference>
<evidence type="ECO:0000256" key="10">
    <source>
        <dbReference type="SAM" id="SignalP"/>
    </source>
</evidence>
<evidence type="ECO:0000256" key="6">
    <source>
        <dbReference type="ARBA" id="ARBA00023136"/>
    </source>
</evidence>
<feature type="transmembrane region" description="Helical" evidence="8">
    <location>
        <begin position="256"/>
        <end position="277"/>
    </location>
</feature>